<keyword evidence="3" id="KW-1185">Reference proteome</keyword>
<dbReference type="Proteomes" id="UP001485476">
    <property type="component" value="Unassembled WGS sequence"/>
</dbReference>
<accession>A0ABV1MDR9</accession>
<dbReference type="RefSeq" id="WP_015288307.1">
    <property type="nucleotide sequence ID" value="NZ_JACEGU010000057.1"/>
</dbReference>
<dbReference type="PANTHER" id="PTHR33055:SF15">
    <property type="entry name" value="TRANSPOSASE-RELATED"/>
    <property type="match status" value="1"/>
</dbReference>
<evidence type="ECO:0000313" key="3">
    <source>
        <dbReference type="Proteomes" id="UP001485476"/>
    </source>
</evidence>
<proteinExistence type="predicted"/>
<feature type="domain" description="Transposase IS110-like N-terminal" evidence="1">
    <location>
        <begin position="5"/>
        <end position="71"/>
    </location>
</feature>
<reference evidence="2 3" key="1">
    <citation type="submission" date="2024-05" db="EMBL/GenBank/DDBJ databases">
        <title>Whole genome sequences of Mycobacterium canettii strains associated with human tuberculosis in Canada.</title>
        <authorList>
            <person name="Islam M.R."/>
            <person name="Soualhine H."/>
        </authorList>
    </citation>
    <scope>NUCLEOTIDE SEQUENCE [LARGE SCALE GENOMIC DNA]</scope>
    <source>
        <strain evidence="2 3">1901080</strain>
    </source>
</reference>
<dbReference type="Pfam" id="PF01548">
    <property type="entry name" value="DEDD_Tnp_IS110"/>
    <property type="match status" value="1"/>
</dbReference>
<evidence type="ECO:0000259" key="1">
    <source>
        <dbReference type="Pfam" id="PF01548"/>
    </source>
</evidence>
<comment type="caution">
    <text evidence="2">The sequence shown here is derived from an EMBL/GenBank/DDBJ whole genome shotgun (WGS) entry which is preliminary data.</text>
</comment>
<dbReference type="InterPro" id="IPR047650">
    <property type="entry name" value="Transpos_IS110"/>
</dbReference>
<dbReference type="InterPro" id="IPR002525">
    <property type="entry name" value="Transp_IS110-like_N"/>
</dbReference>
<evidence type="ECO:0000313" key="2">
    <source>
        <dbReference type="EMBL" id="MEQ6320416.1"/>
    </source>
</evidence>
<organism evidence="2 3">
    <name type="scientific">Mycobacterium canetti</name>
    <dbReference type="NCBI Taxonomy" id="78331"/>
    <lineage>
        <taxon>Bacteria</taxon>
        <taxon>Bacillati</taxon>
        <taxon>Actinomycetota</taxon>
        <taxon>Actinomycetes</taxon>
        <taxon>Mycobacteriales</taxon>
        <taxon>Mycobacteriaceae</taxon>
        <taxon>Mycobacterium</taxon>
        <taxon>Mycobacterium tuberculosis complex</taxon>
    </lineage>
</organism>
<gene>
    <name evidence="2" type="ORF">ABDZ14_09050</name>
</gene>
<dbReference type="PANTHER" id="PTHR33055">
    <property type="entry name" value="TRANSPOSASE FOR INSERTION SEQUENCE ELEMENT IS1111A"/>
    <property type="match status" value="1"/>
</dbReference>
<sequence length="133" mass="15072">MQCRAREERPGRKTDLLDAEWLVHLLECGLLRGWFIPPADIKAARDVIRYRRKLVEHRSSKLQRLGNVLQDAGIKADSVASSVTTKSVRAMVGALIDGERRRRCWLIWCAAVCARRSPICSGRWKGASMITMP</sequence>
<dbReference type="EMBL" id="JBEEEP010000019">
    <property type="protein sequence ID" value="MEQ6320416.1"/>
    <property type="molecule type" value="Genomic_DNA"/>
</dbReference>
<protein>
    <submittedName>
        <fullName evidence="2">Transposase</fullName>
    </submittedName>
</protein>
<name>A0ABV1MDR9_9MYCO</name>